<dbReference type="AlphaFoldDB" id="A0AAV3NY72"/>
<gene>
    <name evidence="1" type="ORF">LIER_04837</name>
</gene>
<evidence type="ECO:0000313" key="2">
    <source>
        <dbReference type="Proteomes" id="UP001454036"/>
    </source>
</evidence>
<keyword evidence="2" id="KW-1185">Reference proteome</keyword>
<dbReference type="Proteomes" id="UP001454036">
    <property type="component" value="Unassembled WGS sequence"/>
</dbReference>
<evidence type="ECO:0000313" key="1">
    <source>
        <dbReference type="EMBL" id="GAA0144370.1"/>
    </source>
</evidence>
<sequence>MKDVRKDLKTINQEEFSHISPRVKEKQIELDEINCKGYGGNIHSNVLRKTTNLNGEYIKLCDAERELY</sequence>
<organism evidence="1 2">
    <name type="scientific">Lithospermum erythrorhizon</name>
    <name type="common">Purple gromwell</name>
    <name type="synonym">Lithospermum officinale var. erythrorhizon</name>
    <dbReference type="NCBI Taxonomy" id="34254"/>
    <lineage>
        <taxon>Eukaryota</taxon>
        <taxon>Viridiplantae</taxon>
        <taxon>Streptophyta</taxon>
        <taxon>Embryophyta</taxon>
        <taxon>Tracheophyta</taxon>
        <taxon>Spermatophyta</taxon>
        <taxon>Magnoliopsida</taxon>
        <taxon>eudicotyledons</taxon>
        <taxon>Gunneridae</taxon>
        <taxon>Pentapetalae</taxon>
        <taxon>asterids</taxon>
        <taxon>lamiids</taxon>
        <taxon>Boraginales</taxon>
        <taxon>Boraginaceae</taxon>
        <taxon>Boraginoideae</taxon>
        <taxon>Lithospermeae</taxon>
        <taxon>Lithospermum</taxon>
    </lineage>
</organism>
<comment type="caution">
    <text evidence="1">The sequence shown here is derived from an EMBL/GenBank/DDBJ whole genome shotgun (WGS) entry which is preliminary data.</text>
</comment>
<accession>A0AAV3NY72</accession>
<reference evidence="1 2" key="1">
    <citation type="submission" date="2024-01" db="EMBL/GenBank/DDBJ databases">
        <title>The complete chloroplast genome sequence of Lithospermum erythrorhizon: insights into the phylogenetic relationship among Boraginaceae species and the maternal lineages of purple gromwells.</title>
        <authorList>
            <person name="Okada T."/>
            <person name="Watanabe K."/>
        </authorList>
    </citation>
    <scope>NUCLEOTIDE SEQUENCE [LARGE SCALE GENOMIC DNA]</scope>
</reference>
<name>A0AAV3NY72_LITER</name>
<dbReference type="EMBL" id="BAABME010000636">
    <property type="protein sequence ID" value="GAA0144370.1"/>
    <property type="molecule type" value="Genomic_DNA"/>
</dbReference>
<protein>
    <submittedName>
        <fullName evidence="1">Uncharacterized protein</fullName>
    </submittedName>
</protein>
<proteinExistence type="predicted"/>